<evidence type="ECO:0000259" key="4">
    <source>
        <dbReference type="Pfam" id="PF01048"/>
    </source>
</evidence>
<gene>
    <name evidence="3 5" type="primary">mtnP</name>
    <name evidence="5" type="ORF">ACFONP_07605</name>
</gene>
<feature type="binding site" evidence="3">
    <location>
        <begin position="213"/>
        <end position="215"/>
    </location>
    <ligand>
        <name>substrate</name>
    </ligand>
</feature>
<dbReference type="InterPro" id="IPR035994">
    <property type="entry name" value="Nucleoside_phosphorylase_sf"/>
</dbReference>
<keyword evidence="2 3" id="KW-0808">Transferase</keyword>
<comment type="similarity">
    <text evidence="3">Belongs to the PNP/MTAP phosphorylase family. MTAP subfamily.</text>
</comment>
<sequence>MTEQTRETCLAIFGGSGIYEMPGLTIEEEREIETPWGMPSAPVTIGRLNGVRVLFLSRHGKGHTIPPSELNARANVAAAKMLGATDMLSLSACGSFREELAPGDFVAVDQFVDRTKGRTPSFFESGCVAHVSMAHPVCSRLTEEAAQAAEAAGARVHRGGTYLVMEGPQFSTKAESELYRSWGMDVIGMTAMPEAKLAREAELPYAILGMVTDYDCWHEDEGPVDVASVLAILAQNRDAGQRTVAEIARMIGPERTPSPDGIETCLDFAIVTPPEARDPQVLRKLKTIAGRVLG</sequence>
<dbReference type="Gene3D" id="3.40.50.1580">
    <property type="entry name" value="Nucleoside phosphorylase domain"/>
    <property type="match status" value="1"/>
</dbReference>
<dbReference type="PANTHER" id="PTHR42679">
    <property type="entry name" value="S-METHYL-5'-THIOADENOSINE PHOSPHORYLASE"/>
    <property type="match status" value="1"/>
</dbReference>
<feature type="domain" description="Nucleoside phosphorylase" evidence="4">
    <location>
        <begin position="11"/>
        <end position="247"/>
    </location>
</feature>
<keyword evidence="6" id="KW-1185">Reference proteome</keyword>
<dbReference type="Pfam" id="PF01048">
    <property type="entry name" value="PNP_UDP_1"/>
    <property type="match status" value="1"/>
</dbReference>
<dbReference type="InterPro" id="IPR010044">
    <property type="entry name" value="MTAP"/>
</dbReference>
<comment type="subunit">
    <text evidence="3">Homohexamer. Dimer of a homotrimer.</text>
</comment>
<name>A0ABV7MAX9_9PROT</name>
<evidence type="ECO:0000256" key="2">
    <source>
        <dbReference type="ARBA" id="ARBA00022679"/>
    </source>
</evidence>
<dbReference type="Proteomes" id="UP001595607">
    <property type="component" value="Unassembled WGS sequence"/>
</dbReference>
<dbReference type="RefSeq" id="WP_189570981.1">
    <property type="nucleotide sequence ID" value="NZ_BMXU01000001.1"/>
</dbReference>
<dbReference type="EC" id="2.4.2.28" evidence="3"/>
<evidence type="ECO:0000313" key="6">
    <source>
        <dbReference type="Proteomes" id="UP001595607"/>
    </source>
</evidence>
<keyword evidence="1 3" id="KW-0328">Glycosyltransferase</keyword>
<comment type="function">
    <text evidence="3">Catalyzes the reversible phosphorylation of S-methyl-5'-thioadenosine (MTA) to adenine and 5-methylthioribose-1-phosphate. Involved in the breakdown of MTA, a major by-product of polyamine biosynthesis. Responsible for the first step in the methionine salvage pathway after MTA has been generated from S-adenosylmethionine. Has broad substrate specificity with 6-aminopurine nucleosides as preferred substrates.</text>
</comment>
<comment type="caution">
    <text evidence="5">The sequence shown here is derived from an EMBL/GenBank/DDBJ whole genome shotgun (WGS) entry which is preliminary data.</text>
</comment>
<evidence type="ECO:0000256" key="3">
    <source>
        <dbReference type="HAMAP-Rule" id="MF_01963"/>
    </source>
</evidence>
<dbReference type="PANTHER" id="PTHR42679:SF2">
    <property type="entry name" value="S-METHYL-5'-THIOADENOSINE PHOSPHORYLASE"/>
    <property type="match status" value="1"/>
</dbReference>
<feature type="binding site" evidence="3">
    <location>
        <position position="189"/>
    </location>
    <ligand>
        <name>substrate</name>
    </ligand>
</feature>
<dbReference type="NCBIfam" id="TIGR01694">
    <property type="entry name" value="MTAP"/>
    <property type="match status" value="1"/>
</dbReference>
<feature type="binding site" evidence="3">
    <location>
        <position position="16"/>
    </location>
    <ligand>
        <name>phosphate</name>
        <dbReference type="ChEBI" id="CHEBI:43474"/>
    </ligand>
</feature>
<dbReference type="InterPro" id="IPR000845">
    <property type="entry name" value="Nucleoside_phosphorylase_d"/>
</dbReference>
<evidence type="ECO:0000256" key="1">
    <source>
        <dbReference type="ARBA" id="ARBA00022676"/>
    </source>
</evidence>
<organism evidence="5 6">
    <name type="scientific">Parvularcula lutaonensis</name>
    <dbReference type="NCBI Taxonomy" id="491923"/>
    <lineage>
        <taxon>Bacteria</taxon>
        <taxon>Pseudomonadati</taxon>
        <taxon>Pseudomonadota</taxon>
        <taxon>Alphaproteobacteria</taxon>
        <taxon>Parvularculales</taxon>
        <taxon>Parvularculaceae</taxon>
        <taxon>Parvularcula</taxon>
    </lineage>
</organism>
<dbReference type="EMBL" id="JBHRVA010000002">
    <property type="protein sequence ID" value="MFC3302596.1"/>
    <property type="molecule type" value="Genomic_DNA"/>
</dbReference>
<comment type="pathway">
    <text evidence="3">Amino-acid biosynthesis; L-methionine biosynthesis via salvage pathway; S-methyl-5-thio-alpha-D-ribose 1-phosphate from S-methyl-5'-thioadenosine (phosphorylase route): step 1/1.</text>
</comment>
<feature type="binding site" evidence="3">
    <location>
        <begin position="58"/>
        <end position="59"/>
    </location>
    <ligand>
        <name>phosphate</name>
        <dbReference type="ChEBI" id="CHEBI:43474"/>
    </ligand>
</feature>
<proteinExistence type="inferred from homology"/>
<dbReference type="SUPFAM" id="SSF53167">
    <property type="entry name" value="Purine and uridine phosphorylases"/>
    <property type="match status" value="1"/>
</dbReference>
<dbReference type="GO" id="GO:0017061">
    <property type="term" value="F:S-methyl-5-thioadenosine phosphorylase activity"/>
    <property type="evidence" value="ECO:0007669"/>
    <property type="project" value="UniProtKB-EC"/>
</dbReference>
<feature type="site" description="Important for substrate specificity" evidence="3">
    <location>
        <position position="171"/>
    </location>
</feature>
<dbReference type="HAMAP" id="MF_01963">
    <property type="entry name" value="MTAP"/>
    <property type="match status" value="1"/>
</dbReference>
<reference evidence="6" key="1">
    <citation type="journal article" date="2019" name="Int. J. Syst. Evol. Microbiol.">
        <title>The Global Catalogue of Microorganisms (GCM) 10K type strain sequencing project: providing services to taxonomists for standard genome sequencing and annotation.</title>
        <authorList>
            <consortium name="The Broad Institute Genomics Platform"/>
            <consortium name="The Broad Institute Genome Sequencing Center for Infectious Disease"/>
            <person name="Wu L."/>
            <person name="Ma J."/>
        </authorList>
    </citation>
    <scope>NUCLEOTIDE SEQUENCE [LARGE SCALE GENOMIC DNA]</scope>
    <source>
        <strain evidence="6">KCTC 22245</strain>
    </source>
</reference>
<keyword evidence="3" id="KW-0660">Purine salvage</keyword>
<feature type="binding site" evidence="3">
    <location>
        <position position="190"/>
    </location>
    <ligand>
        <name>phosphate</name>
        <dbReference type="ChEBI" id="CHEBI:43474"/>
    </ligand>
</feature>
<protein>
    <recommendedName>
        <fullName evidence="3">S-methyl-5'-thioadenosine phosphorylase</fullName>
        <ecNumber evidence="3">2.4.2.28</ecNumber>
    </recommendedName>
    <alternativeName>
        <fullName evidence="3">5'-methylthioadenosine phosphorylase</fullName>
        <shortName evidence="3">MTA phosphorylase</shortName>
        <shortName evidence="3">MTAP</shortName>
    </alternativeName>
</protein>
<accession>A0ABV7MAX9</accession>
<dbReference type="CDD" id="cd09010">
    <property type="entry name" value="MTAP_SsMTAPII_like_MTIP"/>
    <property type="match status" value="1"/>
</dbReference>
<feature type="binding site" evidence="3">
    <location>
        <begin position="91"/>
        <end position="92"/>
    </location>
    <ligand>
        <name>phosphate</name>
        <dbReference type="ChEBI" id="CHEBI:43474"/>
    </ligand>
</feature>
<evidence type="ECO:0000313" key="5">
    <source>
        <dbReference type="EMBL" id="MFC3302596.1"/>
    </source>
</evidence>
<feature type="site" description="Important for substrate specificity" evidence="3">
    <location>
        <position position="226"/>
    </location>
</feature>
<comment type="catalytic activity">
    <reaction evidence="3">
        <text>S-methyl-5'-thioadenosine + phosphate = 5-(methylsulfanyl)-alpha-D-ribose 1-phosphate + adenine</text>
        <dbReference type="Rhea" id="RHEA:11852"/>
        <dbReference type="ChEBI" id="CHEBI:16708"/>
        <dbReference type="ChEBI" id="CHEBI:17509"/>
        <dbReference type="ChEBI" id="CHEBI:43474"/>
        <dbReference type="ChEBI" id="CHEBI:58533"/>
        <dbReference type="EC" id="2.4.2.28"/>
    </reaction>
</comment>